<dbReference type="CDD" id="cd05299">
    <property type="entry name" value="CtBP_dh"/>
    <property type="match status" value="1"/>
</dbReference>
<dbReference type="GO" id="GO:0051287">
    <property type="term" value="F:NAD binding"/>
    <property type="evidence" value="ECO:0007669"/>
    <property type="project" value="InterPro"/>
</dbReference>
<dbReference type="InterPro" id="IPR029752">
    <property type="entry name" value="D-isomer_DH_CS1"/>
</dbReference>
<evidence type="ECO:0000256" key="2">
    <source>
        <dbReference type="ARBA" id="ARBA00023002"/>
    </source>
</evidence>
<dbReference type="SUPFAM" id="SSF52283">
    <property type="entry name" value="Formate/glycerate dehydrogenase catalytic domain-like"/>
    <property type="match status" value="1"/>
</dbReference>
<comment type="caution">
    <text evidence="7">The sequence shown here is derived from an EMBL/GenBank/DDBJ whole genome shotgun (WGS) entry which is preliminary data.</text>
</comment>
<dbReference type="Pfam" id="PF00389">
    <property type="entry name" value="2-Hacid_dh"/>
    <property type="match status" value="1"/>
</dbReference>
<dbReference type="InterPro" id="IPR050418">
    <property type="entry name" value="D-iso_2-hydroxyacid_DH_PdxB"/>
</dbReference>
<proteinExistence type="inferred from homology"/>
<evidence type="ECO:0000259" key="5">
    <source>
        <dbReference type="Pfam" id="PF00389"/>
    </source>
</evidence>
<organism evidence="7 8">
    <name type="scientific">Georgenia ruanii</name>
    <dbReference type="NCBI Taxonomy" id="348442"/>
    <lineage>
        <taxon>Bacteria</taxon>
        <taxon>Bacillati</taxon>
        <taxon>Actinomycetota</taxon>
        <taxon>Actinomycetes</taxon>
        <taxon>Micrococcales</taxon>
        <taxon>Bogoriellaceae</taxon>
        <taxon>Georgenia</taxon>
    </lineage>
</organism>
<dbReference type="PROSITE" id="PS00671">
    <property type="entry name" value="D_2_HYDROXYACID_DH_3"/>
    <property type="match status" value="1"/>
</dbReference>
<dbReference type="RefSeq" id="WP_152232359.1">
    <property type="nucleotide sequence ID" value="NZ_BAAAOT010000012.1"/>
</dbReference>
<dbReference type="Pfam" id="PF02826">
    <property type="entry name" value="2-Hacid_dh_C"/>
    <property type="match status" value="1"/>
</dbReference>
<keyword evidence="8" id="KW-1185">Reference proteome</keyword>
<gene>
    <name evidence="7" type="ORF">GB882_13175</name>
</gene>
<accession>A0A7J9V0Y3</accession>
<dbReference type="Gene3D" id="3.40.50.720">
    <property type="entry name" value="NAD(P)-binding Rossmann-like Domain"/>
    <property type="match status" value="2"/>
</dbReference>
<dbReference type="InterPro" id="IPR006140">
    <property type="entry name" value="D-isomer_DH_NAD-bd"/>
</dbReference>
<comment type="similarity">
    <text evidence="1 4">Belongs to the D-isomer specific 2-hydroxyacid dehydrogenase family.</text>
</comment>
<protein>
    <submittedName>
        <fullName evidence="7">C-terminal binding protein</fullName>
    </submittedName>
</protein>
<evidence type="ECO:0000256" key="4">
    <source>
        <dbReference type="RuleBase" id="RU003719"/>
    </source>
</evidence>
<feature type="domain" description="D-isomer specific 2-hydroxyacid dehydrogenase catalytic" evidence="5">
    <location>
        <begin position="29"/>
        <end position="330"/>
    </location>
</feature>
<dbReference type="InterPro" id="IPR043322">
    <property type="entry name" value="CtBP"/>
</dbReference>
<evidence type="ECO:0000256" key="1">
    <source>
        <dbReference type="ARBA" id="ARBA00005854"/>
    </source>
</evidence>
<dbReference type="GO" id="GO:0016616">
    <property type="term" value="F:oxidoreductase activity, acting on the CH-OH group of donors, NAD or NADP as acceptor"/>
    <property type="evidence" value="ECO:0007669"/>
    <property type="project" value="InterPro"/>
</dbReference>
<dbReference type="EMBL" id="WHPD01002842">
    <property type="protein sequence ID" value="MPV89624.1"/>
    <property type="molecule type" value="Genomic_DNA"/>
</dbReference>
<dbReference type="PANTHER" id="PTHR43761">
    <property type="entry name" value="D-ISOMER SPECIFIC 2-HYDROXYACID DEHYDROGENASE FAMILY PROTEIN (AFU_ORTHOLOGUE AFUA_1G13630)"/>
    <property type="match status" value="1"/>
</dbReference>
<evidence type="ECO:0000256" key="3">
    <source>
        <dbReference type="ARBA" id="ARBA00023027"/>
    </source>
</evidence>
<feature type="domain" description="D-isomer specific 2-hydroxyacid dehydrogenase NAD-binding" evidence="6">
    <location>
        <begin position="118"/>
        <end position="299"/>
    </location>
</feature>
<dbReference type="OrthoDB" id="117809at2"/>
<reference evidence="7 8" key="1">
    <citation type="submission" date="2019-10" db="EMBL/GenBank/DDBJ databases">
        <title>Georgenia wutianyii sp. nov. and Georgenia yuyongxinii sp. nov. isolated from plateau pika (Ochotona curzoniae) in the Qinghai-Tibet plateau of China.</title>
        <authorList>
            <person name="Tian Z."/>
        </authorList>
    </citation>
    <scope>NUCLEOTIDE SEQUENCE [LARGE SCALE GENOMIC DNA]</scope>
    <source>
        <strain evidence="7 8">JCM 15130</strain>
    </source>
</reference>
<dbReference type="InterPro" id="IPR029753">
    <property type="entry name" value="D-isomer_DH_CS"/>
</dbReference>
<evidence type="ECO:0000259" key="6">
    <source>
        <dbReference type="Pfam" id="PF02826"/>
    </source>
</evidence>
<evidence type="ECO:0000313" key="8">
    <source>
        <dbReference type="Proteomes" id="UP000429644"/>
    </source>
</evidence>
<dbReference type="PANTHER" id="PTHR43761:SF1">
    <property type="entry name" value="D-ISOMER SPECIFIC 2-HYDROXYACID DEHYDROGENASE CATALYTIC DOMAIN-CONTAINING PROTEIN-RELATED"/>
    <property type="match status" value="1"/>
</dbReference>
<dbReference type="InterPro" id="IPR036291">
    <property type="entry name" value="NAD(P)-bd_dom_sf"/>
</dbReference>
<keyword evidence="2 4" id="KW-0560">Oxidoreductase</keyword>
<name>A0A7J9V0Y3_9MICO</name>
<dbReference type="GO" id="GO:0003714">
    <property type="term" value="F:transcription corepressor activity"/>
    <property type="evidence" value="ECO:0007669"/>
    <property type="project" value="InterPro"/>
</dbReference>
<dbReference type="SUPFAM" id="SSF51735">
    <property type="entry name" value="NAD(P)-binding Rossmann-fold domains"/>
    <property type="match status" value="1"/>
</dbReference>
<dbReference type="PROSITE" id="PS00065">
    <property type="entry name" value="D_2_HYDROXYACID_DH_1"/>
    <property type="match status" value="1"/>
</dbReference>
<evidence type="ECO:0000313" key="7">
    <source>
        <dbReference type="EMBL" id="MPV89624.1"/>
    </source>
</evidence>
<dbReference type="AlphaFoldDB" id="A0A7J9V0Y3"/>
<dbReference type="InterPro" id="IPR006139">
    <property type="entry name" value="D-isomer_2_OHA_DH_cat_dom"/>
</dbReference>
<keyword evidence="3" id="KW-0520">NAD</keyword>
<dbReference type="Proteomes" id="UP000429644">
    <property type="component" value="Unassembled WGS sequence"/>
</dbReference>
<sequence>MSTDLHTVTATLRAVYTDMDDTDFAPGADALRRGGFAVDYLDTQDAEAIVAGAADATALLVGYAEITADMIARMPRLRVIALMSMGYDNVDVEAARRRGVWVTHIAGAATEEVAAHTLALTLAVTRRLPFYGERVQAGEWNVRDAVVPRRLSQARLGVLGLGRIGARFAELSRPVFGEIVGFDPALPDTAETRERLARAGVRRASLEEVRDTSHVLSLHMPLTAETEGLVDAAFLARMPAGAYLVNVSRGALVDAPAVRAAVDGGHLAGAGLDVLEEEPPPADHPLLGHPAILVTPHVAYLSDVTDREYVRLQAQNVLTWHATGRPDTPVTELP</sequence>